<proteinExistence type="predicted"/>
<dbReference type="VEuPathDB" id="FungiDB:SI65_09794"/>
<dbReference type="EMBL" id="JXNT01000021">
    <property type="protein sequence ID" value="ODM14800.1"/>
    <property type="molecule type" value="Genomic_DNA"/>
</dbReference>
<dbReference type="SMART" id="SM00066">
    <property type="entry name" value="GAL4"/>
    <property type="match status" value="1"/>
</dbReference>
<reference evidence="6 7" key="1">
    <citation type="journal article" date="2016" name="BMC Genomics">
        <title>Comparative genomic and transcriptomic analyses of the Fuzhuan brick tea-fermentation fungus Aspergillus cristatus.</title>
        <authorList>
            <person name="Ge Y."/>
            <person name="Wang Y."/>
            <person name="Liu Y."/>
            <person name="Tan Y."/>
            <person name="Ren X."/>
            <person name="Zhang X."/>
            <person name="Hyde K.D."/>
            <person name="Liu Y."/>
            <person name="Liu Z."/>
        </authorList>
    </citation>
    <scope>NUCLEOTIDE SEQUENCE [LARGE SCALE GENOMIC DNA]</scope>
    <source>
        <strain evidence="6 7">GZAAS20.1005</strain>
    </source>
</reference>
<dbReference type="InterPro" id="IPR021858">
    <property type="entry name" value="Fun_TF"/>
</dbReference>
<evidence type="ECO:0000256" key="1">
    <source>
        <dbReference type="ARBA" id="ARBA00023015"/>
    </source>
</evidence>
<dbReference type="PROSITE" id="PS50048">
    <property type="entry name" value="ZN2_CY6_FUNGAL_2"/>
    <property type="match status" value="1"/>
</dbReference>
<organism evidence="6 7">
    <name type="scientific">Aspergillus cristatus</name>
    <name type="common">Chinese Fuzhuan brick tea-fermentation fungus</name>
    <name type="synonym">Eurotium cristatum</name>
    <dbReference type="NCBI Taxonomy" id="573508"/>
    <lineage>
        <taxon>Eukaryota</taxon>
        <taxon>Fungi</taxon>
        <taxon>Dikarya</taxon>
        <taxon>Ascomycota</taxon>
        <taxon>Pezizomycotina</taxon>
        <taxon>Eurotiomycetes</taxon>
        <taxon>Eurotiomycetidae</taxon>
        <taxon>Eurotiales</taxon>
        <taxon>Aspergillaceae</taxon>
        <taxon>Aspergillus</taxon>
        <taxon>Aspergillus subgen. Aspergillus</taxon>
    </lineage>
</organism>
<keyword evidence="7" id="KW-1185">Reference proteome</keyword>
<evidence type="ECO:0000256" key="2">
    <source>
        <dbReference type="ARBA" id="ARBA00023125"/>
    </source>
</evidence>
<dbReference type="GO" id="GO:0000981">
    <property type="term" value="F:DNA-binding transcription factor activity, RNA polymerase II-specific"/>
    <property type="evidence" value="ECO:0007669"/>
    <property type="project" value="InterPro"/>
</dbReference>
<protein>
    <recommendedName>
        <fullName evidence="5">Zn(2)-C6 fungal-type domain-containing protein</fullName>
    </recommendedName>
</protein>
<name>A0A1E3B1H4_ASPCR</name>
<dbReference type="InterPro" id="IPR001138">
    <property type="entry name" value="Zn2Cys6_DnaBD"/>
</dbReference>
<dbReference type="Pfam" id="PF11951">
    <property type="entry name" value="Fungal_trans_2"/>
    <property type="match status" value="1"/>
</dbReference>
<dbReference type="Pfam" id="PF00172">
    <property type="entry name" value="Zn_clus"/>
    <property type="match status" value="1"/>
</dbReference>
<dbReference type="InterPro" id="IPR050675">
    <property type="entry name" value="OAF3"/>
</dbReference>
<sequence length="735" mass="82258">MTATRSRPRRSHALGGCRTCRRRHVKCDQKRPACLICRALGVTCEGFSDEVRWMSNKKQPNTRQAAAAAAAGEKLADVDRQQSPISTRRHLYTEQSRVSMSAALAADLPSGSIDTSLAEIDARSKDPGRSTNGDIVVGPFSVLDMTPVSCNEAAPRTADAVEKVGGQGHVQPATPPVNDMPPLALSPSSMMIGSLAQMDDFLHWSDLFDLGPDPLHLTPHPFLESVDGFDFAMASTFAQTNTLEHNNSGRIMTPQQSPLDTGSLSMDVMPDAPFLLKHFQDNVIAQMMAMPLGEKSPWKILNVPAAVLAYSDLTFLGAQKISHARLANLYSLLACSAYHLASNPDVITTNSAEYWKMVTEQANRQAKDHIQMSLKHEIHQPKKAKYKDQLMAICGMTGFAILCGQQKDARCYMIDAERLLRLRGLSKPKISQKARLLHHIYTWLRIVGESTYVLHDYNPSSSFIESFNRHFRTDQNTVSHRNPRLDDFLHLQPRQSDSDLDIDQPKDNDIALHDIHLQDSRQFPGTLYNQIYGIPETWLSLVSQTTRMANVLDSLRIARRTHNNLSAEAWDTVHRRRIRLENMVCSFDLNLARDDCDGSPNSHMLRALSSALVIFFHRRICQVHPAILQGHVDSIIVSLANFDNALEQCQSPGPGTAWPAFIAGCEAITTSRREAIMRWVEKGGAKCGFIAFTRAKEVMLEVWKRQDEHLAARRGDDIPTWVEVAKEWQLWPIFC</sequence>
<dbReference type="SUPFAM" id="SSF57701">
    <property type="entry name" value="Zn2/Cys6 DNA-binding domain"/>
    <property type="match status" value="1"/>
</dbReference>
<keyword evidence="1" id="KW-0805">Transcription regulation</keyword>
<dbReference type="GO" id="GO:0008270">
    <property type="term" value="F:zinc ion binding"/>
    <property type="evidence" value="ECO:0007669"/>
    <property type="project" value="InterPro"/>
</dbReference>
<dbReference type="AlphaFoldDB" id="A0A1E3B1H4"/>
<keyword evidence="4" id="KW-0539">Nucleus</keyword>
<accession>A0A1E3B1H4</accession>
<feature type="domain" description="Zn(2)-C6 fungal-type" evidence="5">
    <location>
        <begin position="16"/>
        <end position="44"/>
    </location>
</feature>
<dbReference type="PANTHER" id="PTHR31069:SF25">
    <property type="entry name" value="TRANSCRIPTION FACTOR, PUTATIVE (EUROFUNG)-RELATED"/>
    <property type="match status" value="1"/>
</dbReference>
<keyword evidence="2" id="KW-0238">DNA-binding</keyword>
<evidence type="ECO:0000313" key="7">
    <source>
        <dbReference type="Proteomes" id="UP000094569"/>
    </source>
</evidence>
<evidence type="ECO:0000256" key="4">
    <source>
        <dbReference type="ARBA" id="ARBA00023242"/>
    </source>
</evidence>
<comment type="caution">
    <text evidence="6">The sequence shown here is derived from an EMBL/GenBank/DDBJ whole genome shotgun (WGS) entry which is preliminary data.</text>
</comment>
<evidence type="ECO:0000313" key="6">
    <source>
        <dbReference type="EMBL" id="ODM14800.1"/>
    </source>
</evidence>
<evidence type="ECO:0000259" key="5">
    <source>
        <dbReference type="PROSITE" id="PS50048"/>
    </source>
</evidence>
<dbReference type="STRING" id="573508.A0A1E3B1H4"/>
<dbReference type="GO" id="GO:0003677">
    <property type="term" value="F:DNA binding"/>
    <property type="evidence" value="ECO:0007669"/>
    <property type="project" value="UniProtKB-KW"/>
</dbReference>
<dbReference type="PANTHER" id="PTHR31069">
    <property type="entry name" value="OLEATE-ACTIVATED TRANSCRIPTION FACTOR 1-RELATED"/>
    <property type="match status" value="1"/>
</dbReference>
<dbReference type="PROSITE" id="PS00463">
    <property type="entry name" value="ZN2_CY6_FUNGAL_1"/>
    <property type="match status" value="1"/>
</dbReference>
<gene>
    <name evidence="6" type="ORF">SI65_09794</name>
</gene>
<evidence type="ECO:0000256" key="3">
    <source>
        <dbReference type="ARBA" id="ARBA00023163"/>
    </source>
</evidence>
<dbReference type="OrthoDB" id="5089701at2759"/>
<dbReference type="CDD" id="cd00067">
    <property type="entry name" value="GAL4"/>
    <property type="match status" value="1"/>
</dbReference>
<dbReference type="InterPro" id="IPR036864">
    <property type="entry name" value="Zn2-C6_fun-type_DNA-bd_sf"/>
</dbReference>
<dbReference type="Gene3D" id="4.10.240.10">
    <property type="entry name" value="Zn(2)-C6 fungal-type DNA-binding domain"/>
    <property type="match status" value="1"/>
</dbReference>
<keyword evidence="3" id="KW-0804">Transcription</keyword>
<dbReference type="Proteomes" id="UP000094569">
    <property type="component" value="Unassembled WGS sequence"/>
</dbReference>